<evidence type="ECO:0000259" key="2">
    <source>
        <dbReference type="SMART" id="SM01007"/>
    </source>
</evidence>
<accession>A0AAW0DPM6</accession>
<dbReference type="Proteomes" id="UP001383192">
    <property type="component" value="Unassembled WGS sequence"/>
</dbReference>
<dbReference type="Gene3D" id="3.40.225.10">
    <property type="entry name" value="Class II aldolase/adducin N-terminal domain"/>
    <property type="match status" value="1"/>
</dbReference>
<keyword evidence="1" id="KW-0732">Signal</keyword>
<keyword evidence="4" id="KW-1185">Reference proteome</keyword>
<dbReference type="PANTHER" id="PTHR10672">
    <property type="entry name" value="ADDUCIN"/>
    <property type="match status" value="1"/>
</dbReference>
<feature type="chain" id="PRO_5043508329" description="Class II aldolase/adducin N-terminal domain-containing protein" evidence="1">
    <location>
        <begin position="16"/>
        <end position="288"/>
    </location>
</feature>
<dbReference type="EMBL" id="JAYKXP010000011">
    <property type="protein sequence ID" value="KAK7052985.1"/>
    <property type="molecule type" value="Genomic_DNA"/>
</dbReference>
<dbReference type="PANTHER" id="PTHR10672:SF39">
    <property type="entry name" value="CLASS II ALDOLASE_ADDUCIN N-TERMINAL DOMAIN-CONTAINING PROTEIN"/>
    <property type="match status" value="1"/>
</dbReference>
<protein>
    <recommendedName>
        <fullName evidence="2">Class II aldolase/adducin N-terminal domain-containing protein</fullName>
    </recommendedName>
</protein>
<feature type="signal peptide" evidence="1">
    <location>
        <begin position="1"/>
        <end position="15"/>
    </location>
</feature>
<dbReference type="InterPro" id="IPR036409">
    <property type="entry name" value="Aldolase_II/adducin_N_sf"/>
</dbReference>
<dbReference type="SMART" id="SM01007">
    <property type="entry name" value="Aldolase_II"/>
    <property type="match status" value="1"/>
</dbReference>
<evidence type="ECO:0000313" key="3">
    <source>
        <dbReference type="EMBL" id="KAK7052985.1"/>
    </source>
</evidence>
<dbReference type="SUPFAM" id="SSF53639">
    <property type="entry name" value="AraD/HMP-PK domain-like"/>
    <property type="match status" value="1"/>
</dbReference>
<dbReference type="Pfam" id="PF00596">
    <property type="entry name" value="Aldolase_II"/>
    <property type="match status" value="1"/>
</dbReference>
<proteinExistence type="predicted"/>
<dbReference type="AlphaFoldDB" id="A0AAW0DPM6"/>
<evidence type="ECO:0000256" key="1">
    <source>
        <dbReference type="SAM" id="SignalP"/>
    </source>
</evidence>
<gene>
    <name evidence="3" type="ORF">VNI00_004306</name>
</gene>
<dbReference type="GO" id="GO:0051015">
    <property type="term" value="F:actin filament binding"/>
    <property type="evidence" value="ECO:0007669"/>
    <property type="project" value="TreeGrafter"/>
</dbReference>
<sequence>MILQGLLLFLGSAVAAPSRNVTLAARDLIDGNHILHFFDVFDAFGHMSVRNPDNESQFIMPLPKAPALVNVPDLVTYDISGATPLQMTFNESVTGNSIPPSAGERFISSQLYAQYPDVKAVVHSHTLDVLPFADVGTGLRAMMGVAGSLGALTNGTPIFDYDLLPTNVLPGDAPHDLIVRNVVLGDALAGMFEDGSAVVLMKGHGMAVRAPSIKQVVFRAYNTKQSAKVQLQAASLGGHGWLTSRQAADAANTNEGDAPINQAWNLWVEQVQRSANGLYVNDLRGDVL</sequence>
<evidence type="ECO:0000313" key="4">
    <source>
        <dbReference type="Proteomes" id="UP001383192"/>
    </source>
</evidence>
<name>A0AAW0DPM6_9AGAR</name>
<organism evidence="3 4">
    <name type="scientific">Paramarasmius palmivorus</name>
    <dbReference type="NCBI Taxonomy" id="297713"/>
    <lineage>
        <taxon>Eukaryota</taxon>
        <taxon>Fungi</taxon>
        <taxon>Dikarya</taxon>
        <taxon>Basidiomycota</taxon>
        <taxon>Agaricomycotina</taxon>
        <taxon>Agaricomycetes</taxon>
        <taxon>Agaricomycetidae</taxon>
        <taxon>Agaricales</taxon>
        <taxon>Marasmiineae</taxon>
        <taxon>Marasmiaceae</taxon>
        <taxon>Paramarasmius</taxon>
    </lineage>
</organism>
<reference evidence="3 4" key="1">
    <citation type="submission" date="2024-01" db="EMBL/GenBank/DDBJ databases">
        <title>A draft genome for a cacao thread blight-causing isolate of Paramarasmius palmivorus.</title>
        <authorList>
            <person name="Baruah I.K."/>
            <person name="Bukari Y."/>
            <person name="Amoako-Attah I."/>
            <person name="Meinhardt L.W."/>
            <person name="Bailey B.A."/>
            <person name="Cohen S.P."/>
        </authorList>
    </citation>
    <scope>NUCLEOTIDE SEQUENCE [LARGE SCALE GENOMIC DNA]</scope>
    <source>
        <strain evidence="3 4">GH-12</strain>
    </source>
</reference>
<dbReference type="GO" id="GO:0005856">
    <property type="term" value="C:cytoskeleton"/>
    <property type="evidence" value="ECO:0007669"/>
    <property type="project" value="TreeGrafter"/>
</dbReference>
<dbReference type="InterPro" id="IPR001303">
    <property type="entry name" value="Aldolase_II/adducin_N"/>
</dbReference>
<comment type="caution">
    <text evidence="3">The sequence shown here is derived from an EMBL/GenBank/DDBJ whole genome shotgun (WGS) entry which is preliminary data.</text>
</comment>
<feature type="domain" description="Class II aldolase/adducin N-terminal" evidence="2">
    <location>
        <begin position="26"/>
        <end position="231"/>
    </location>
</feature>
<dbReference type="InterPro" id="IPR051017">
    <property type="entry name" value="Aldolase-II_Adducin_sf"/>
</dbReference>